<dbReference type="GeneID" id="98117829"/>
<evidence type="ECO:0000313" key="3">
    <source>
        <dbReference type="Proteomes" id="UP001610728"/>
    </source>
</evidence>
<dbReference type="EMBL" id="JABSNW010000004">
    <property type="protein sequence ID" value="KAL2887716.1"/>
    <property type="molecule type" value="Genomic_DNA"/>
</dbReference>
<accession>A0ABR4MHF7</accession>
<proteinExistence type="predicted"/>
<protein>
    <submittedName>
        <fullName evidence="2">Uncharacterized protein</fullName>
    </submittedName>
</protein>
<organism evidence="2 3">
    <name type="scientific">Ceratocystis lukuohia</name>
    <dbReference type="NCBI Taxonomy" id="2019550"/>
    <lineage>
        <taxon>Eukaryota</taxon>
        <taxon>Fungi</taxon>
        <taxon>Dikarya</taxon>
        <taxon>Ascomycota</taxon>
        <taxon>Pezizomycotina</taxon>
        <taxon>Sordariomycetes</taxon>
        <taxon>Hypocreomycetidae</taxon>
        <taxon>Microascales</taxon>
        <taxon>Ceratocystidaceae</taxon>
        <taxon>Ceratocystis</taxon>
    </lineage>
</organism>
<reference evidence="2 3" key="1">
    <citation type="submission" date="2020-05" db="EMBL/GenBank/DDBJ databases">
        <title>Ceratocystis lukuohia genome.</title>
        <authorList>
            <person name="Harrington T.C."/>
            <person name="Kim K."/>
            <person name="Mayers C.G."/>
        </authorList>
    </citation>
    <scope>NUCLEOTIDE SEQUENCE [LARGE SCALE GENOMIC DNA]</scope>
    <source>
        <strain evidence="2 3">C4212</strain>
    </source>
</reference>
<feature type="region of interest" description="Disordered" evidence="1">
    <location>
        <begin position="260"/>
        <end position="284"/>
    </location>
</feature>
<gene>
    <name evidence="2" type="ORF">HOO65_040053</name>
</gene>
<dbReference type="Proteomes" id="UP001610728">
    <property type="component" value="Unassembled WGS sequence"/>
</dbReference>
<evidence type="ECO:0000256" key="1">
    <source>
        <dbReference type="SAM" id="MobiDB-lite"/>
    </source>
</evidence>
<feature type="compositionally biased region" description="Low complexity" evidence="1">
    <location>
        <begin position="270"/>
        <end position="284"/>
    </location>
</feature>
<comment type="caution">
    <text evidence="2">The sequence shown here is derived from an EMBL/GenBank/DDBJ whole genome shotgun (WGS) entry which is preliminary data.</text>
</comment>
<dbReference type="RefSeq" id="XP_070858896.1">
    <property type="nucleotide sequence ID" value="XM_071000566.1"/>
</dbReference>
<evidence type="ECO:0000313" key="2">
    <source>
        <dbReference type="EMBL" id="KAL2887716.1"/>
    </source>
</evidence>
<sequence length="284" mass="32245">MRFSSLASWCLSIPGLRNWVPSSSISDQPADPSYLNDHGYYVQYQHRTGQSAVYSDHPNPSAGFLAFSMHIDEARMVTTFYNNVLDQEISDDRSLELPQIYQAVCYQREVNFRDMKWVVMDVDDVSTLQIVQDYRKSHKLKRKDAIKVTPNDDEWALFSETRYYKDAARMNPDSSIDRILVQRQDRQTQNGEFPVVIAEVLMFSFKKPQEVFLDAIDAHAAELASEDEVNAAVKDANEAAEANLMDLLELNHDFFSETAFDTTSEGGDMEAASEPPSEPVSKSS</sequence>
<keyword evidence="3" id="KW-1185">Reference proteome</keyword>
<name>A0ABR4MHF7_9PEZI</name>